<name>A0A1B6IEI8_9HEMI</name>
<feature type="chain" id="PRO_5008584985" description="TGF-beta propeptide domain-containing protein" evidence="2">
    <location>
        <begin position="29"/>
        <end position="576"/>
    </location>
</feature>
<dbReference type="InterPro" id="IPR001111">
    <property type="entry name" value="TGF-b_propeptide"/>
</dbReference>
<accession>A0A1B6IEI8</accession>
<gene>
    <name evidence="5" type="ORF">g.13111</name>
    <name evidence="4" type="ORF">g.13112</name>
</gene>
<feature type="region of interest" description="Disordered" evidence="1">
    <location>
        <begin position="293"/>
        <end position="315"/>
    </location>
</feature>
<evidence type="ECO:0000313" key="5">
    <source>
        <dbReference type="EMBL" id="JAS85312.1"/>
    </source>
</evidence>
<feature type="region of interest" description="Disordered" evidence="1">
    <location>
        <begin position="28"/>
        <end position="55"/>
    </location>
</feature>
<dbReference type="EMBL" id="GECU01022394">
    <property type="protein sequence ID" value="JAS85312.1"/>
    <property type="molecule type" value="Transcribed_RNA"/>
</dbReference>
<feature type="compositionally biased region" description="Basic and acidic residues" evidence="1">
    <location>
        <begin position="41"/>
        <end position="55"/>
    </location>
</feature>
<keyword evidence="2" id="KW-0732">Signal</keyword>
<proteinExistence type="predicted"/>
<dbReference type="Pfam" id="PF00688">
    <property type="entry name" value="TGFb_propeptide"/>
    <property type="match status" value="1"/>
</dbReference>
<evidence type="ECO:0000313" key="4">
    <source>
        <dbReference type="EMBL" id="JAS85244.1"/>
    </source>
</evidence>
<sequence>MTRNTRTPYRILGLLVLALALETTPVHSRPQALRVSSELGPGHDHRWDKDPASDEDKKLMEISKSFRQSRNLNVALLEVLKGLTEDELRLLEGRLEVQDELPQGDMPMEDLVEDSPQELQGDDGAEDLASYRGELLILDNINTSASLPYNSTDTVEEPLYPQLQKINRDNREKLKEMRLATIKNQIMNILWPVGTPPSFSGNATASQPQQDLLRAIAEKMKPQNSFTPGDVYTEKIQSFYPSCDIPRNTDAELWNDKQAMNLLFDLSYPNTLQGTQVNIVAAKLRLYKLSQGNTTSSTEICPPADSEDSPSEDGLAKQRYPVFGEDKMIRVSIYWYTRSLKKHRVKRKLLDSQMLSVNGELWTEWNIRGAVKAWRDNGRNFGLAVEVEDEDGALLPSDKYFAPMNCSQEASTSRPIPGFLVARALSANNTNHTLGQTLHLDTLLFPMIDLCTMEFPESEKPGAVYYHKVNSDTVIKKPDIKASHREYQPTNVTAPSIPLQATGETENHKIRHHNHKPERYNTPPHRHLETIRRDDGDSIEEITWADDLEGHQLRKHIIVQKVIMKSQNHDENEKKR</sequence>
<feature type="signal peptide" evidence="2">
    <location>
        <begin position="1"/>
        <end position="28"/>
    </location>
</feature>
<protein>
    <recommendedName>
        <fullName evidence="3">TGF-beta propeptide domain-containing protein</fullName>
    </recommendedName>
</protein>
<evidence type="ECO:0000259" key="3">
    <source>
        <dbReference type="Pfam" id="PF00688"/>
    </source>
</evidence>
<reference evidence="5" key="1">
    <citation type="submission" date="2015-11" db="EMBL/GenBank/DDBJ databases">
        <title>De novo transcriptome assembly of four potential Pierce s Disease insect vectors from Arizona vineyards.</title>
        <authorList>
            <person name="Tassone E.E."/>
        </authorList>
    </citation>
    <scope>NUCLEOTIDE SEQUENCE</scope>
</reference>
<feature type="domain" description="TGF-beta propeptide" evidence="3">
    <location>
        <begin position="203"/>
        <end position="390"/>
    </location>
</feature>
<evidence type="ECO:0000256" key="2">
    <source>
        <dbReference type="SAM" id="SignalP"/>
    </source>
</evidence>
<organism evidence="5">
    <name type="scientific">Homalodisca liturata</name>
    <dbReference type="NCBI Taxonomy" id="320908"/>
    <lineage>
        <taxon>Eukaryota</taxon>
        <taxon>Metazoa</taxon>
        <taxon>Ecdysozoa</taxon>
        <taxon>Arthropoda</taxon>
        <taxon>Hexapoda</taxon>
        <taxon>Insecta</taxon>
        <taxon>Pterygota</taxon>
        <taxon>Neoptera</taxon>
        <taxon>Paraneoptera</taxon>
        <taxon>Hemiptera</taxon>
        <taxon>Auchenorrhyncha</taxon>
        <taxon>Membracoidea</taxon>
        <taxon>Cicadellidae</taxon>
        <taxon>Cicadellinae</taxon>
        <taxon>Proconiini</taxon>
        <taxon>Homalodisca</taxon>
    </lineage>
</organism>
<dbReference type="AlphaFoldDB" id="A0A1B6IEI8"/>
<dbReference type="EMBL" id="GECU01022462">
    <property type="protein sequence ID" value="JAS85244.1"/>
    <property type="molecule type" value="Transcribed_RNA"/>
</dbReference>
<evidence type="ECO:0000256" key="1">
    <source>
        <dbReference type="SAM" id="MobiDB-lite"/>
    </source>
</evidence>
<dbReference type="Gene3D" id="2.60.120.970">
    <property type="match status" value="1"/>
</dbReference>